<dbReference type="Pfam" id="PF12680">
    <property type="entry name" value="SnoaL_2"/>
    <property type="match status" value="2"/>
</dbReference>
<accession>A0A927RR61</accession>
<gene>
    <name evidence="3" type="ORF">HEB94_009841</name>
</gene>
<protein>
    <submittedName>
        <fullName evidence="3">Ketosteroid isomerase-like protein</fullName>
    </submittedName>
</protein>
<dbReference type="GO" id="GO:0016853">
    <property type="term" value="F:isomerase activity"/>
    <property type="evidence" value="ECO:0007669"/>
    <property type="project" value="UniProtKB-KW"/>
</dbReference>
<proteinExistence type="predicted"/>
<name>A0A927RR61_9ACTN</name>
<evidence type="ECO:0000256" key="1">
    <source>
        <dbReference type="SAM" id="MobiDB-lite"/>
    </source>
</evidence>
<evidence type="ECO:0000313" key="3">
    <source>
        <dbReference type="EMBL" id="MBE1612993.1"/>
    </source>
</evidence>
<reference evidence="3" key="1">
    <citation type="submission" date="2020-10" db="EMBL/GenBank/DDBJ databases">
        <title>Sequencing the genomes of 1000 actinobacteria strains.</title>
        <authorList>
            <person name="Klenk H.-P."/>
        </authorList>
    </citation>
    <scope>NUCLEOTIDE SEQUENCE</scope>
    <source>
        <strain evidence="3">DSM 45354</strain>
    </source>
</reference>
<evidence type="ECO:0000313" key="4">
    <source>
        <dbReference type="Proteomes" id="UP000638648"/>
    </source>
</evidence>
<feature type="domain" description="SnoaL-like" evidence="2">
    <location>
        <begin position="3"/>
        <end position="111"/>
    </location>
</feature>
<feature type="compositionally biased region" description="Basic and acidic residues" evidence="1">
    <location>
        <begin position="139"/>
        <end position="149"/>
    </location>
</feature>
<sequence>MFARYQQAVLANSADQMAEVFAPDGVTEFPFRLPGIPPRVEGREGIRAWLTPAVGTAFRFEEYRDVVVHDTTDPEVIVVEHSIAGTTAANGQPAQISYVYVLRARDGEIVHLRDYANPIEGMRAAEGMGLGATASPADQPDHPAPRDPGDPGDPGDPVSRNDPTVPDPMAEPTTPREVYAALVRAIVAADADAAADLYAEDGVLELVFTRPGIVPRRQGREDIREAARAGWDALPLRFESHRTVALHDSPDPEVVIAEFELAGTSLAGGRAFTLSMLVILRVRDGHIVHQREYVDVLGIAAASDRLPAVLASLTP</sequence>
<dbReference type="InterPro" id="IPR032710">
    <property type="entry name" value="NTF2-like_dom_sf"/>
</dbReference>
<keyword evidence="4" id="KW-1185">Reference proteome</keyword>
<comment type="caution">
    <text evidence="3">The sequence shown here is derived from an EMBL/GenBank/DDBJ whole genome shotgun (WGS) entry which is preliminary data.</text>
</comment>
<dbReference type="EMBL" id="JADBEM010000001">
    <property type="protein sequence ID" value="MBE1612993.1"/>
    <property type="molecule type" value="Genomic_DNA"/>
</dbReference>
<feature type="region of interest" description="Disordered" evidence="1">
    <location>
        <begin position="130"/>
        <end position="172"/>
    </location>
</feature>
<dbReference type="AlphaFoldDB" id="A0A927RR61"/>
<evidence type="ECO:0000259" key="2">
    <source>
        <dbReference type="Pfam" id="PF12680"/>
    </source>
</evidence>
<organism evidence="3 4">
    <name type="scientific">Actinopolymorpha pittospori</name>
    <dbReference type="NCBI Taxonomy" id="648752"/>
    <lineage>
        <taxon>Bacteria</taxon>
        <taxon>Bacillati</taxon>
        <taxon>Actinomycetota</taxon>
        <taxon>Actinomycetes</taxon>
        <taxon>Propionibacteriales</taxon>
        <taxon>Actinopolymorphaceae</taxon>
        <taxon>Actinopolymorpha</taxon>
    </lineage>
</organism>
<keyword evidence="3" id="KW-0413">Isomerase</keyword>
<dbReference type="InterPro" id="IPR037401">
    <property type="entry name" value="SnoaL-like"/>
</dbReference>
<dbReference type="Proteomes" id="UP000638648">
    <property type="component" value="Unassembled WGS sequence"/>
</dbReference>
<dbReference type="Gene3D" id="3.10.450.50">
    <property type="match status" value="2"/>
</dbReference>
<dbReference type="SUPFAM" id="SSF54427">
    <property type="entry name" value="NTF2-like"/>
    <property type="match status" value="2"/>
</dbReference>
<feature type="domain" description="SnoaL-like" evidence="2">
    <location>
        <begin position="181"/>
        <end position="289"/>
    </location>
</feature>